<dbReference type="InterPro" id="IPR009006">
    <property type="entry name" value="Ala_racemase/Decarboxylase_C"/>
</dbReference>
<comment type="catalytic activity">
    <reaction evidence="4">
        <text>L-alanine = D-alanine</text>
        <dbReference type="Rhea" id="RHEA:20249"/>
        <dbReference type="ChEBI" id="CHEBI:57416"/>
        <dbReference type="ChEBI" id="CHEBI:57972"/>
        <dbReference type="EC" id="5.1.1.1"/>
    </reaction>
</comment>
<evidence type="ECO:0000256" key="1">
    <source>
        <dbReference type="ARBA" id="ARBA00001933"/>
    </source>
</evidence>
<dbReference type="SMART" id="SM01005">
    <property type="entry name" value="Ala_racemase_C"/>
    <property type="match status" value="1"/>
</dbReference>
<dbReference type="InterPro" id="IPR029066">
    <property type="entry name" value="PLP-binding_barrel"/>
</dbReference>
<comment type="pathway">
    <text evidence="4">Amino-acid biosynthesis; D-alanine biosynthesis; D-alanine from L-alanine: step 1/1.</text>
</comment>
<dbReference type="InterPro" id="IPR001608">
    <property type="entry name" value="Ala_racemase_N"/>
</dbReference>
<sequence>MYQPTADINLSALNHNLTQIKKRVKHANVLAMVKADGYGHGIVPVAQSLAAANAFGVARASEAKELVDAQINKPVVLVEGCFDLDEYQWALQSGVQVAIHTPVQLEQFLSLKTSKRITVWLKLDTGMHRLGFSPTQFKTAFQQLEQCQHCVDIISMTHFACADDLENPLNEMQLSEFEQTCSGLEGQQSVANSALILSRPDKIKDWVRPGIALYGSSPIEGSQSQDFDLRPVMTFKANIIAINAIPKGHTVGYGCGWTADKDSTIAVVAVGYGDGYPRHAQNGTPVLINDQKAPLVGRVSMDMITVDISELTNVNIGDSVVLWGEGLPAEEIAICASTISYTLFCGITRRVKRNYIRA</sequence>
<keyword evidence="2 4" id="KW-0663">Pyridoxal phosphate</keyword>
<dbReference type="NCBIfam" id="TIGR00492">
    <property type="entry name" value="alr"/>
    <property type="match status" value="1"/>
</dbReference>
<comment type="cofactor">
    <cofactor evidence="1 4">
        <name>pyridoxal 5'-phosphate</name>
        <dbReference type="ChEBI" id="CHEBI:597326"/>
    </cofactor>
</comment>
<dbReference type="GO" id="GO:0008784">
    <property type="term" value="F:alanine racemase activity"/>
    <property type="evidence" value="ECO:0007669"/>
    <property type="project" value="UniProtKB-EC"/>
</dbReference>
<comment type="caution">
    <text evidence="6">The sequence shown here is derived from an EMBL/GenBank/DDBJ whole genome shotgun (WGS) entry which is preliminary data.</text>
</comment>
<dbReference type="EC" id="5.1.1.1" evidence="4"/>
<name>A0ABT5FG22_9GAMM</name>
<dbReference type="Gene3D" id="2.40.37.10">
    <property type="entry name" value="Lyase, Ornithine Decarboxylase, Chain A, domain 1"/>
    <property type="match status" value="1"/>
</dbReference>
<dbReference type="Pfam" id="PF01168">
    <property type="entry name" value="Ala_racemase_N"/>
    <property type="match status" value="1"/>
</dbReference>
<feature type="modified residue" description="N6-(pyridoxal phosphate)lysine" evidence="4">
    <location>
        <position position="34"/>
    </location>
</feature>
<feature type="binding site" evidence="4">
    <location>
        <position position="301"/>
    </location>
    <ligand>
        <name>substrate</name>
    </ligand>
</feature>
<comment type="function">
    <text evidence="4">Catalyzes the interconversion of L-alanine and D-alanine. May also act on other amino acids.</text>
</comment>
<dbReference type="SUPFAM" id="SSF51419">
    <property type="entry name" value="PLP-binding barrel"/>
    <property type="match status" value="1"/>
</dbReference>
<evidence type="ECO:0000256" key="3">
    <source>
        <dbReference type="ARBA" id="ARBA00023235"/>
    </source>
</evidence>
<comment type="similarity">
    <text evidence="4">Belongs to the alanine racemase family.</text>
</comment>
<dbReference type="PANTHER" id="PTHR30511:SF0">
    <property type="entry name" value="ALANINE RACEMASE, CATABOLIC-RELATED"/>
    <property type="match status" value="1"/>
</dbReference>
<dbReference type="PRINTS" id="PR00992">
    <property type="entry name" value="ALARACEMASE"/>
</dbReference>
<dbReference type="InterPro" id="IPR000821">
    <property type="entry name" value="Ala_racemase"/>
</dbReference>
<dbReference type="HAMAP" id="MF_01201">
    <property type="entry name" value="Ala_racemase"/>
    <property type="match status" value="1"/>
</dbReference>
<dbReference type="InterPro" id="IPR011079">
    <property type="entry name" value="Ala_racemase_C"/>
</dbReference>
<proteinExistence type="inferred from homology"/>
<evidence type="ECO:0000313" key="6">
    <source>
        <dbReference type="EMBL" id="MDC2889552.1"/>
    </source>
</evidence>
<feature type="active site" description="Proton acceptor; specific for L-alanine" evidence="4">
    <location>
        <position position="253"/>
    </location>
</feature>
<evidence type="ECO:0000313" key="7">
    <source>
        <dbReference type="Proteomes" id="UP001528411"/>
    </source>
</evidence>
<evidence type="ECO:0000256" key="2">
    <source>
        <dbReference type="ARBA" id="ARBA00022898"/>
    </source>
</evidence>
<keyword evidence="7" id="KW-1185">Reference proteome</keyword>
<evidence type="ECO:0000259" key="5">
    <source>
        <dbReference type="SMART" id="SM01005"/>
    </source>
</evidence>
<dbReference type="Gene3D" id="3.20.20.10">
    <property type="entry name" value="Alanine racemase"/>
    <property type="match status" value="1"/>
</dbReference>
<feature type="active site" description="Proton acceptor; specific for D-alanine" evidence="4">
    <location>
        <position position="34"/>
    </location>
</feature>
<dbReference type="CDD" id="cd06827">
    <property type="entry name" value="PLPDE_III_AR_proteobact"/>
    <property type="match status" value="1"/>
</dbReference>
<dbReference type="PANTHER" id="PTHR30511">
    <property type="entry name" value="ALANINE RACEMASE"/>
    <property type="match status" value="1"/>
</dbReference>
<keyword evidence="3 4" id="KW-0413">Isomerase</keyword>
<protein>
    <recommendedName>
        <fullName evidence="4">Alanine racemase</fullName>
        <ecNumber evidence="4">5.1.1.1</ecNumber>
    </recommendedName>
</protein>
<feature type="domain" description="Alanine racemase C-terminal" evidence="5">
    <location>
        <begin position="232"/>
        <end position="356"/>
    </location>
</feature>
<dbReference type="Pfam" id="PF00842">
    <property type="entry name" value="Ala_racemase_C"/>
    <property type="match status" value="1"/>
</dbReference>
<dbReference type="EMBL" id="JAQOMS010000002">
    <property type="protein sequence ID" value="MDC2889552.1"/>
    <property type="molecule type" value="Genomic_DNA"/>
</dbReference>
<dbReference type="SUPFAM" id="SSF50621">
    <property type="entry name" value="Alanine racemase C-terminal domain-like"/>
    <property type="match status" value="1"/>
</dbReference>
<dbReference type="RefSeq" id="WP_272180968.1">
    <property type="nucleotide sequence ID" value="NZ_JAQOMS010000002.1"/>
</dbReference>
<reference evidence="6 7" key="1">
    <citation type="submission" date="2023-01" db="EMBL/GenBank/DDBJ databases">
        <title>Psychrosphaera sp. nov., isolated from marine algae.</title>
        <authorList>
            <person name="Bayburt H."/>
            <person name="Choi B.J."/>
            <person name="Kim J.M."/>
            <person name="Choi D.G."/>
            <person name="Jeon C.O."/>
        </authorList>
    </citation>
    <scope>NUCLEOTIDE SEQUENCE [LARGE SCALE GENOMIC DNA]</scope>
    <source>
        <strain evidence="6 7">G1-22</strain>
    </source>
</reference>
<gene>
    <name evidence="6" type="primary">alr</name>
    <name evidence="6" type="ORF">PN838_13175</name>
</gene>
<organism evidence="6 7">
    <name type="scientific">Psychrosphaera algicola</name>
    <dbReference type="NCBI Taxonomy" id="3023714"/>
    <lineage>
        <taxon>Bacteria</taxon>
        <taxon>Pseudomonadati</taxon>
        <taxon>Pseudomonadota</taxon>
        <taxon>Gammaproteobacteria</taxon>
        <taxon>Alteromonadales</taxon>
        <taxon>Pseudoalteromonadaceae</taxon>
        <taxon>Psychrosphaera</taxon>
    </lineage>
</organism>
<evidence type="ECO:0000256" key="4">
    <source>
        <dbReference type="HAMAP-Rule" id="MF_01201"/>
    </source>
</evidence>
<dbReference type="Proteomes" id="UP001528411">
    <property type="component" value="Unassembled WGS sequence"/>
</dbReference>
<feature type="binding site" evidence="4">
    <location>
        <position position="129"/>
    </location>
    <ligand>
        <name>substrate</name>
    </ligand>
</feature>
<accession>A0ABT5FG22</accession>